<dbReference type="Proteomes" id="UP000295157">
    <property type="component" value="Unassembled WGS sequence"/>
</dbReference>
<keyword evidence="9" id="KW-1133">Transmembrane helix</keyword>
<evidence type="ECO:0000256" key="5">
    <source>
        <dbReference type="ARBA" id="ARBA00022741"/>
    </source>
</evidence>
<dbReference type="CDD" id="cd16917">
    <property type="entry name" value="HATPase_UhpB-NarQ-NarX-like"/>
    <property type="match status" value="1"/>
</dbReference>
<dbReference type="GO" id="GO:0016020">
    <property type="term" value="C:membrane"/>
    <property type="evidence" value="ECO:0007669"/>
    <property type="project" value="InterPro"/>
</dbReference>
<keyword evidence="4" id="KW-0808">Transferase</keyword>
<keyword evidence="3" id="KW-0597">Phosphoprotein</keyword>
<comment type="catalytic activity">
    <reaction evidence="1">
        <text>ATP + protein L-histidine = ADP + protein N-phospho-L-histidine.</text>
        <dbReference type="EC" id="2.7.13.3"/>
    </reaction>
</comment>
<evidence type="ECO:0000256" key="2">
    <source>
        <dbReference type="ARBA" id="ARBA00012438"/>
    </source>
</evidence>
<comment type="caution">
    <text evidence="11">The sequence shown here is derived from an EMBL/GenBank/DDBJ whole genome shotgun (WGS) entry which is preliminary data.</text>
</comment>
<reference evidence="11 12" key="1">
    <citation type="submission" date="2019-02" db="EMBL/GenBank/DDBJ databases">
        <title>Draft genome sequences of novel Actinobacteria.</title>
        <authorList>
            <person name="Sahin N."/>
            <person name="Ay H."/>
            <person name="Saygin H."/>
        </authorList>
    </citation>
    <scope>NUCLEOTIDE SEQUENCE [LARGE SCALE GENOMIC DNA]</scope>
    <source>
        <strain evidence="11 12">KC201</strain>
    </source>
</reference>
<feature type="domain" description="Histidine kinase/HSP90-like ATPase" evidence="10">
    <location>
        <begin position="287"/>
        <end position="377"/>
    </location>
</feature>
<evidence type="ECO:0000313" key="11">
    <source>
        <dbReference type="EMBL" id="TDB97347.1"/>
    </source>
</evidence>
<dbReference type="Pfam" id="PF13796">
    <property type="entry name" value="Sensor"/>
    <property type="match status" value="1"/>
</dbReference>
<dbReference type="EMBL" id="SMJZ01000267">
    <property type="protein sequence ID" value="TDB97347.1"/>
    <property type="molecule type" value="Genomic_DNA"/>
</dbReference>
<evidence type="ECO:0000313" key="12">
    <source>
        <dbReference type="Proteomes" id="UP000295157"/>
    </source>
</evidence>
<dbReference type="OrthoDB" id="5241729at2"/>
<dbReference type="InterPro" id="IPR025828">
    <property type="entry name" value="Put_sensor_dom"/>
</dbReference>
<dbReference type="InterPro" id="IPR003594">
    <property type="entry name" value="HATPase_dom"/>
</dbReference>
<proteinExistence type="predicted"/>
<dbReference type="Pfam" id="PF02518">
    <property type="entry name" value="HATPase_c"/>
    <property type="match status" value="1"/>
</dbReference>
<dbReference type="SUPFAM" id="SSF55874">
    <property type="entry name" value="ATPase domain of HSP90 chaperone/DNA topoisomerase II/histidine kinase"/>
    <property type="match status" value="1"/>
</dbReference>
<keyword evidence="9" id="KW-0472">Membrane</keyword>
<dbReference type="AlphaFoldDB" id="A0A4R4MN87"/>
<dbReference type="EC" id="2.7.13.3" evidence="2"/>
<dbReference type="Gene3D" id="3.30.565.10">
    <property type="entry name" value="Histidine kinase-like ATPase, C-terminal domain"/>
    <property type="match status" value="1"/>
</dbReference>
<evidence type="ECO:0000256" key="4">
    <source>
        <dbReference type="ARBA" id="ARBA00022679"/>
    </source>
</evidence>
<dbReference type="Gene3D" id="1.20.5.1930">
    <property type="match status" value="1"/>
</dbReference>
<gene>
    <name evidence="11" type="ORF">E1267_39955</name>
</gene>
<keyword evidence="12" id="KW-1185">Reference proteome</keyword>
<dbReference type="GO" id="GO:0005524">
    <property type="term" value="F:ATP binding"/>
    <property type="evidence" value="ECO:0007669"/>
    <property type="project" value="UniProtKB-KW"/>
</dbReference>
<protein>
    <recommendedName>
        <fullName evidence="2">histidine kinase</fullName>
        <ecNumber evidence="2">2.7.13.3</ecNumber>
    </recommendedName>
</protein>
<feature type="transmembrane region" description="Helical" evidence="9">
    <location>
        <begin position="124"/>
        <end position="146"/>
    </location>
</feature>
<dbReference type="PANTHER" id="PTHR24421:SF10">
    <property type="entry name" value="NITRATE_NITRITE SENSOR PROTEIN NARQ"/>
    <property type="match status" value="1"/>
</dbReference>
<evidence type="ECO:0000256" key="3">
    <source>
        <dbReference type="ARBA" id="ARBA00022553"/>
    </source>
</evidence>
<keyword evidence="9" id="KW-0812">Transmembrane</keyword>
<dbReference type="SMART" id="SM00387">
    <property type="entry name" value="HATPase_c"/>
    <property type="match status" value="1"/>
</dbReference>
<evidence type="ECO:0000256" key="6">
    <source>
        <dbReference type="ARBA" id="ARBA00022777"/>
    </source>
</evidence>
<dbReference type="InterPro" id="IPR011712">
    <property type="entry name" value="Sig_transdc_His_kin_sub3_dim/P"/>
</dbReference>
<dbReference type="InterPro" id="IPR036890">
    <property type="entry name" value="HATPase_C_sf"/>
</dbReference>
<dbReference type="Pfam" id="PF07730">
    <property type="entry name" value="HisKA_3"/>
    <property type="match status" value="1"/>
</dbReference>
<keyword evidence="7" id="KW-0067">ATP-binding</keyword>
<evidence type="ECO:0000256" key="8">
    <source>
        <dbReference type="ARBA" id="ARBA00023012"/>
    </source>
</evidence>
<dbReference type="GO" id="GO:0046983">
    <property type="term" value="F:protein dimerization activity"/>
    <property type="evidence" value="ECO:0007669"/>
    <property type="project" value="InterPro"/>
</dbReference>
<accession>A0A4R4MN87</accession>
<dbReference type="GO" id="GO:0000155">
    <property type="term" value="F:phosphorelay sensor kinase activity"/>
    <property type="evidence" value="ECO:0007669"/>
    <property type="project" value="InterPro"/>
</dbReference>
<evidence type="ECO:0000256" key="7">
    <source>
        <dbReference type="ARBA" id="ARBA00022840"/>
    </source>
</evidence>
<evidence type="ECO:0000256" key="9">
    <source>
        <dbReference type="SAM" id="Phobius"/>
    </source>
</evidence>
<evidence type="ECO:0000259" key="10">
    <source>
        <dbReference type="SMART" id="SM00387"/>
    </source>
</evidence>
<keyword evidence="8" id="KW-0902">Two-component regulatory system</keyword>
<organism evidence="11 12">
    <name type="scientific">Nonomuraea longispora</name>
    <dbReference type="NCBI Taxonomy" id="1848320"/>
    <lineage>
        <taxon>Bacteria</taxon>
        <taxon>Bacillati</taxon>
        <taxon>Actinomycetota</taxon>
        <taxon>Actinomycetes</taxon>
        <taxon>Streptosporangiales</taxon>
        <taxon>Streptosporangiaceae</taxon>
        <taxon>Nonomuraea</taxon>
    </lineage>
</organism>
<dbReference type="PANTHER" id="PTHR24421">
    <property type="entry name" value="NITRATE/NITRITE SENSOR PROTEIN NARX-RELATED"/>
    <property type="match status" value="1"/>
</dbReference>
<feature type="transmembrane region" description="Helical" evidence="9">
    <location>
        <begin position="92"/>
        <end position="118"/>
    </location>
</feature>
<evidence type="ECO:0000256" key="1">
    <source>
        <dbReference type="ARBA" id="ARBA00000085"/>
    </source>
</evidence>
<sequence length="377" mass="38578">MAAAGLAYLLLLVATGLSAATVAGVPMLAVGVLGARRLGAADRRLARALLRMRVAEPPPFRPRPGLAGWLGSALGDAVAWRAVAYRLAKVPAAILACATAVGLWGGGPILLACPAWWAGSWAQGLAMSAAGAALLLLAPWAVHLALAPERLLVRTLLGQSGAAARISELETTRAQAVAESAATLRGIERDLHDGTQAHLVALAMGLSMAKEELAEAGGDERLDRTRHLVGVAHRNAKQALAELRDLLTGIHPAALDQGLETALGTLAAGSALPVALRVDLADRPPAAVETIAYFCTAELLANAARHSGARRAAIELASHGDGLRLRVRDDGAGGAAMGRGTGLRGLADRVRVVDGTLEIDSPPGGPTVVTVNLPARA</sequence>
<keyword evidence="5" id="KW-0547">Nucleotide-binding</keyword>
<dbReference type="InterPro" id="IPR050482">
    <property type="entry name" value="Sensor_HK_TwoCompSys"/>
</dbReference>
<name>A0A4R4MN87_9ACTN</name>
<keyword evidence="6 11" id="KW-0418">Kinase</keyword>